<dbReference type="InterPro" id="IPR036392">
    <property type="entry name" value="PLAT/LH2_dom_sf"/>
</dbReference>
<keyword evidence="2" id="KW-0223">Dioxygenase</keyword>
<dbReference type="PROSITE" id="PS51393">
    <property type="entry name" value="LIPOXYGENASE_3"/>
    <property type="match status" value="1"/>
</dbReference>
<dbReference type="InterPro" id="IPR036226">
    <property type="entry name" value="LipOase_C_sf"/>
</dbReference>
<dbReference type="OrthoDB" id="407298at2759"/>
<feature type="domain" description="Lipoxygenase" evidence="7">
    <location>
        <begin position="129"/>
        <end position="667"/>
    </location>
</feature>
<dbReference type="GO" id="GO:0046872">
    <property type="term" value="F:metal ion binding"/>
    <property type="evidence" value="ECO:0007669"/>
    <property type="project" value="UniProtKB-KW"/>
</dbReference>
<dbReference type="PROSITE" id="PS50095">
    <property type="entry name" value="PLAT"/>
    <property type="match status" value="1"/>
</dbReference>
<dbReference type="SUPFAM" id="SSF48484">
    <property type="entry name" value="Lipoxigenase"/>
    <property type="match status" value="1"/>
</dbReference>
<reference evidence="8" key="1">
    <citation type="submission" date="2015-03" db="EMBL/GenBank/DDBJ databases">
        <title>High throughput sequencing screen identifies novel skeletal patterning genes in the sea urchin embryo.</title>
        <authorList>
            <person name="Piacentino M.L."/>
            <person name="Zuch D.T."/>
            <person name="Fishman J."/>
            <person name="Rose S."/>
            <person name="Speranza E.E."/>
            <person name="Li C."/>
            <person name="Yu J."/>
            <person name="Chung O."/>
            <person name="Ramachandran J."/>
            <person name="Ferrell P."/>
            <person name="Patel V."/>
            <person name="Reyna A."/>
            <person name="Hameeduddin H."/>
            <person name="Chaves J."/>
            <person name="Hewitt F.B."/>
            <person name="Bardot E."/>
            <person name="Lee D."/>
            <person name="Core A.B."/>
            <person name="Hogan J.D."/>
            <person name="Keenan J.L."/>
            <person name="Luo L."/>
            <person name="Coulombe-Huntington J."/>
            <person name="Blute T.A."/>
            <person name="Oleinik E."/>
            <person name="Ibn-Salem J."/>
            <person name="Poustka A.J."/>
            <person name="Bradham C.A."/>
        </authorList>
    </citation>
    <scope>NUCLEOTIDE SEQUENCE</scope>
</reference>
<dbReference type="Pfam" id="PF01477">
    <property type="entry name" value="PLAT"/>
    <property type="match status" value="1"/>
</dbReference>
<dbReference type="PROSITE" id="PS00081">
    <property type="entry name" value="LIPOXYGENASE_2"/>
    <property type="match status" value="1"/>
</dbReference>
<dbReference type="EMBL" id="KR055817">
    <property type="protein sequence ID" value="ALE59661.1"/>
    <property type="molecule type" value="mRNA"/>
</dbReference>
<evidence type="ECO:0000313" key="9">
    <source>
        <dbReference type="EMBL" id="QTH36767.1"/>
    </source>
</evidence>
<comment type="caution">
    <text evidence="5">Lacks conserved residue(s) required for the propagation of feature annotation.</text>
</comment>
<keyword evidence="1" id="KW-0479">Metal-binding</keyword>
<feature type="domain" description="PLAT" evidence="6">
    <location>
        <begin position="15"/>
        <end position="133"/>
    </location>
</feature>
<dbReference type="InterPro" id="IPR013819">
    <property type="entry name" value="LipOase_C"/>
</dbReference>
<organism evidence="8">
    <name type="scientific">Lytechinus variegatus</name>
    <name type="common">Green sea urchin</name>
    <name type="synonym">Echinus variegatus</name>
    <dbReference type="NCBI Taxonomy" id="7654"/>
    <lineage>
        <taxon>Eukaryota</taxon>
        <taxon>Metazoa</taxon>
        <taxon>Echinodermata</taxon>
        <taxon>Eleutherozoa</taxon>
        <taxon>Echinozoa</taxon>
        <taxon>Echinoidea</taxon>
        <taxon>Euechinoidea</taxon>
        <taxon>Echinacea</taxon>
        <taxon>Temnopleuroida</taxon>
        <taxon>Toxopneustidae</taxon>
        <taxon>Lytechinus</taxon>
    </lineage>
</organism>
<proteinExistence type="evidence at transcript level"/>
<evidence type="ECO:0000259" key="7">
    <source>
        <dbReference type="PROSITE" id="PS51393"/>
    </source>
</evidence>
<dbReference type="AlphaFoldDB" id="A0A0U2H7L9"/>
<keyword evidence="3" id="KW-0560">Oxidoreductase</keyword>
<dbReference type="InterPro" id="IPR000907">
    <property type="entry name" value="LipOase"/>
</dbReference>
<dbReference type="SUPFAM" id="SSF49723">
    <property type="entry name" value="Lipase/lipooxygenase domain (PLAT/LH2 domain)"/>
    <property type="match status" value="1"/>
</dbReference>
<dbReference type="Pfam" id="PF00305">
    <property type="entry name" value="Lipoxygenase"/>
    <property type="match status" value="1"/>
</dbReference>
<dbReference type="InterPro" id="IPR020834">
    <property type="entry name" value="LipOase_CS"/>
</dbReference>
<protein>
    <submittedName>
        <fullName evidence="8">5-LOX</fullName>
    </submittedName>
    <submittedName>
        <fullName evidence="9">5-lipoxygenase</fullName>
    </submittedName>
</protein>
<dbReference type="GO" id="GO:0034440">
    <property type="term" value="P:lipid oxidation"/>
    <property type="evidence" value="ECO:0007669"/>
    <property type="project" value="InterPro"/>
</dbReference>
<evidence type="ECO:0000313" key="8">
    <source>
        <dbReference type="EMBL" id="ALE59661.1"/>
    </source>
</evidence>
<dbReference type="InterPro" id="IPR001024">
    <property type="entry name" value="PLAT/LH2_dom"/>
</dbReference>
<evidence type="ECO:0000256" key="1">
    <source>
        <dbReference type="ARBA" id="ARBA00022723"/>
    </source>
</evidence>
<sequence length="667" mass="76756">MGTGASASPGFSITPDYKVHVKTGDRKGAGTDANVYIALINDHGQRSRDIKLDCRFKDDFERGNVDTFPVSNLPNFGKIATIELWRDDAGPNDDWYVDTVAVDNVSVNERYMFPVHRWVRDVMKLFINEYDVCLPQDDYRPEQRQFELLKKRRFYQFECKAEGLIPQIKDFPVDESFSDDYKWDIVKLKAKLMLQTKTIQMTTRSWKKLDDIGELYTGFLPKPYGMENWRSDKEFGYQRLTGCNATHIRLCTQIPEKFPVTEAMLRPLLEGMTISEALSRKRLFILDYEILRDLPCTNGRKICAPICLFFVNKNRNLMPLAIQLHQDPSENNPIFLPTDPEYVWLMAKMWFNNADASFHQSTTHLAYTHLIIESVAVATHRCLSQSHPMFRLLAPHFIFLIAINTRALAKLVSEGGWVDKCMAIGRIGMFEIIRRSWSRWSLQKQGSLEKDLADRGVDDPEVLPNYHYRDDARLVRRAIHDYVKTIVDHHYTSEERVMSDFELQHWGKTLCSCCKMKGVPNGGAFSTAGEVTEIMTNFIFISSVGHAASNFSQYDEYGFPPNYPSFLFGDPPRDKTELTEKDILAQMPPKDMTLSIMLVTKLLSDRGTNGLGDFEVQYLHDTVSLQALKQFKADLLRVGAIIDERNETREEKYTYLNPKEVPNAISI</sequence>
<dbReference type="SMART" id="SM00308">
    <property type="entry name" value="LH2"/>
    <property type="match status" value="1"/>
</dbReference>
<accession>A0A0U2H7L9</accession>
<evidence type="ECO:0000256" key="4">
    <source>
        <dbReference type="ARBA" id="ARBA00023098"/>
    </source>
</evidence>
<dbReference type="Gene3D" id="3.10.450.60">
    <property type="match status" value="1"/>
</dbReference>
<dbReference type="Gene3D" id="2.40.180.10">
    <property type="entry name" value="Catalase core domain"/>
    <property type="match status" value="1"/>
</dbReference>
<evidence type="ECO:0000256" key="3">
    <source>
        <dbReference type="ARBA" id="ARBA00023002"/>
    </source>
</evidence>
<name>A0A0U2H7L9_LYTVA</name>
<dbReference type="GO" id="GO:0016702">
    <property type="term" value="F:oxidoreductase activity, acting on single donors with incorporation of molecular oxygen, incorporation of two atoms of oxygen"/>
    <property type="evidence" value="ECO:0007669"/>
    <property type="project" value="InterPro"/>
</dbReference>
<dbReference type="PRINTS" id="PR00087">
    <property type="entry name" value="LIPOXYGENASE"/>
</dbReference>
<evidence type="ECO:0000259" key="6">
    <source>
        <dbReference type="PROSITE" id="PS50095"/>
    </source>
</evidence>
<dbReference type="Gene3D" id="1.20.245.10">
    <property type="entry name" value="Lipoxygenase-1, Domain 5"/>
    <property type="match status" value="1"/>
</dbReference>
<keyword evidence="4" id="KW-0443">Lipid metabolism</keyword>
<dbReference type="CDD" id="cd00113">
    <property type="entry name" value="PLAT"/>
    <property type="match status" value="1"/>
</dbReference>
<reference evidence="9" key="2">
    <citation type="submission" date="2020-04" db="EMBL/GenBank/DDBJ databases">
        <title>5-Lipoxygenase regulates bilateral skeletal alignment and patterning during sea urchin embryogenesis.</title>
        <authorList>
            <person name="Zuch D.T."/>
            <person name="Hawkins D."/>
            <person name="Huth J."/>
            <person name="Piacentino M.L."/>
            <person name="Rose S."/>
            <person name="Dionne K."/>
            <person name="Lamba A."/>
            <person name="Bradham C.A."/>
        </authorList>
    </citation>
    <scope>NUCLEOTIDE SEQUENCE</scope>
</reference>
<dbReference type="EMBL" id="MT274578">
    <property type="protein sequence ID" value="QTH36767.1"/>
    <property type="molecule type" value="mRNA"/>
</dbReference>
<evidence type="ECO:0000256" key="2">
    <source>
        <dbReference type="ARBA" id="ARBA00022964"/>
    </source>
</evidence>
<dbReference type="PANTHER" id="PTHR11771">
    <property type="entry name" value="LIPOXYGENASE"/>
    <property type="match status" value="1"/>
</dbReference>
<evidence type="ECO:0000256" key="5">
    <source>
        <dbReference type="PROSITE-ProRule" id="PRU00152"/>
    </source>
</evidence>